<dbReference type="KEGG" id="zma:100275224"/>
<reference evidence="2" key="1">
    <citation type="journal article" date="2009" name="Plant Mol. Biol.">
        <title>Insights into corn genes derived from large-scale cDNA sequencing.</title>
        <authorList>
            <person name="Alexandrov N.N."/>
            <person name="Brover V.V."/>
            <person name="Freidin S."/>
            <person name="Troukhan M.E."/>
            <person name="Tatarinova T.V."/>
            <person name="Zhang H."/>
            <person name="Swaller T.J."/>
            <person name="Lu Y.P."/>
            <person name="Bouck J."/>
            <person name="Flavell R.B."/>
            <person name="Feldmann K.A."/>
        </authorList>
    </citation>
    <scope>NUCLEOTIDE SEQUENCE</scope>
</reference>
<keyword evidence="4" id="KW-1185">Reference proteome</keyword>
<keyword evidence="1" id="KW-0732">Signal</keyword>
<dbReference type="RefSeq" id="NP_001142834.1">
    <property type="nucleotide sequence ID" value="NM_001149362.1"/>
</dbReference>
<reference evidence="4" key="2">
    <citation type="submission" date="2015-12" db="EMBL/GenBank/DDBJ databases">
        <title>Update maize B73 reference genome by single molecule sequencing technologies.</title>
        <authorList>
            <consortium name="Maize Genome Sequencing Project"/>
            <person name="Ware D."/>
        </authorList>
    </citation>
    <scope>NUCLEOTIDE SEQUENCE [LARGE SCALE GENOMIC DNA]</scope>
    <source>
        <strain evidence="4">cv. B73</strain>
    </source>
</reference>
<evidence type="ECO:0007829" key="5">
    <source>
        <dbReference type="PeptideAtlas" id="B6SQ80"/>
    </source>
</evidence>
<evidence type="ECO:0000313" key="3">
    <source>
        <dbReference type="EnsemblPlants" id="Zm00001eb094410_P001"/>
    </source>
</evidence>
<dbReference type="OrthoDB" id="884905at2759"/>
<evidence type="ECO:0000256" key="1">
    <source>
        <dbReference type="SAM" id="SignalP"/>
    </source>
</evidence>
<evidence type="ECO:0000313" key="4">
    <source>
        <dbReference type="Proteomes" id="UP000007305"/>
    </source>
</evidence>
<accession>B6SQ80</accession>
<dbReference type="GeneID" id="100275224"/>
<dbReference type="HOGENOM" id="CLU_158882_1_0_1"/>
<dbReference type="AlphaFoldDB" id="B6SQ80"/>
<dbReference type="EnsemblPlants" id="Zm00001eb094410_T001">
    <property type="protein sequence ID" value="Zm00001eb094410_P001"/>
    <property type="gene ID" value="Zm00001eb094410"/>
</dbReference>
<reference evidence="3" key="3">
    <citation type="submission" date="2019-07" db="EMBL/GenBank/DDBJ databases">
        <authorList>
            <person name="Seetharam A."/>
            <person name="Woodhouse M."/>
            <person name="Cannon E."/>
        </authorList>
    </citation>
    <scope>NUCLEOTIDE SEQUENCE [LARGE SCALE GENOMIC DNA]</scope>
    <source>
        <strain evidence="3">cv. B73</strain>
    </source>
</reference>
<dbReference type="PANTHER" id="PTHR36896:SF2">
    <property type="entry name" value="OS01G0729500 PROTEIN"/>
    <property type="match status" value="1"/>
</dbReference>
<dbReference type="FunCoup" id="B6SQ80">
    <property type="interactions" value="256"/>
</dbReference>
<keyword evidence="5" id="KW-1267">Proteomics identification</keyword>
<dbReference type="ExpressionAtlas" id="B6SQ80">
    <property type="expression patterns" value="baseline and differential"/>
</dbReference>
<feature type="signal peptide" evidence="1">
    <location>
        <begin position="1"/>
        <end position="44"/>
    </location>
</feature>
<dbReference type="Gramene" id="Zm00001eb094410_T001">
    <property type="protein sequence ID" value="Zm00001eb094410_P001"/>
    <property type="gene ID" value="Zm00001eb094410"/>
</dbReference>
<gene>
    <name evidence="3" type="primary">LOC100275224</name>
</gene>
<proteinExistence type="evidence at protein level"/>
<sequence length="112" mass="11735">MIAAARSTRSRLPSDPLTIASKMSTTRSASLLALLLLVSATAAAAGTSKGRAGVRPCQDLATRGQCAASGGCRWCRSEALDDMCFEAIEAWRLPRQVFSCDPPSGAAHARLN</sequence>
<dbReference type="EMBL" id="EU954895">
    <property type="protein sequence ID" value="ACG27013.1"/>
    <property type="molecule type" value="mRNA"/>
</dbReference>
<organism evidence="2">
    <name type="scientific">Zea mays</name>
    <name type="common">Maize</name>
    <dbReference type="NCBI Taxonomy" id="4577"/>
    <lineage>
        <taxon>Eukaryota</taxon>
        <taxon>Viridiplantae</taxon>
        <taxon>Streptophyta</taxon>
        <taxon>Embryophyta</taxon>
        <taxon>Tracheophyta</taxon>
        <taxon>Spermatophyta</taxon>
        <taxon>Magnoliopsida</taxon>
        <taxon>Liliopsida</taxon>
        <taxon>Poales</taxon>
        <taxon>Poaceae</taxon>
        <taxon>PACMAD clade</taxon>
        <taxon>Panicoideae</taxon>
        <taxon>Andropogonodae</taxon>
        <taxon>Andropogoneae</taxon>
        <taxon>Tripsacinae</taxon>
        <taxon>Zea</taxon>
    </lineage>
</organism>
<dbReference type="PANTHER" id="PTHR36896">
    <property type="entry name" value="OS01G0729500 PROTEIN"/>
    <property type="match status" value="1"/>
</dbReference>
<reference evidence="3" key="4">
    <citation type="submission" date="2021-05" db="UniProtKB">
        <authorList>
            <consortium name="EnsemblPlants"/>
        </authorList>
    </citation>
    <scope>IDENTIFICATION</scope>
    <source>
        <strain evidence="3">cv. B73</strain>
    </source>
</reference>
<evidence type="ECO:0000313" key="2">
    <source>
        <dbReference type="EMBL" id="ACG27013.1"/>
    </source>
</evidence>
<protein>
    <submittedName>
        <fullName evidence="2 3">Uncharacterized protein</fullName>
    </submittedName>
</protein>
<name>B6SQ80_MAIZE</name>
<feature type="chain" id="PRO_5043300969" evidence="1">
    <location>
        <begin position="45"/>
        <end position="112"/>
    </location>
</feature>
<dbReference type="Proteomes" id="UP000007305">
    <property type="component" value="Chromosome 2"/>
</dbReference>